<reference evidence="1 2" key="1">
    <citation type="submission" date="2017-06" db="EMBL/GenBank/DDBJ databases">
        <title>Comparative genomic analysis of Ambrosia Fusariam Clade fungi.</title>
        <authorList>
            <person name="Stajich J.E."/>
            <person name="Carrillo J."/>
            <person name="Kijimoto T."/>
            <person name="Eskalen A."/>
            <person name="O'Donnell K."/>
            <person name="Kasson M."/>
        </authorList>
    </citation>
    <scope>NUCLEOTIDE SEQUENCE [LARGE SCALE GENOMIC DNA]</scope>
    <source>
        <strain evidence="1 2">UCR1854</strain>
    </source>
</reference>
<evidence type="ECO:0000313" key="2">
    <source>
        <dbReference type="Proteomes" id="UP000287124"/>
    </source>
</evidence>
<sequence length="178" mass="19786">MSNRNSITEEFFDTLERKTQIIDLGSIFKTSAPEDQLLPDCNLASNGIFALELVGGEYGPENPLQIHKLPSIIVSIPSCNQPASAEAIPIHSRDRSLADIKAFEVYHKDGEKIEESQLKDDWAYTVDNSHAPTFFQREPGKLPQLSESTSLCQRCESVRTISSGSETSFGTLKLDAYY</sequence>
<gene>
    <name evidence="1" type="ORF">BHE90_003218</name>
</gene>
<dbReference type="AlphaFoldDB" id="A0A430M2W3"/>
<name>A0A430M2W3_9HYPO</name>
<dbReference type="Proteomes" id="UP000287124">
    <property type="component" value="Unassembled WGS sequence"/>
</dbReference>
<proteinExistence type="predicted"/>
<evidence type="ECO:0000313" key="1">
    <source>
        <dbReference type="EMBL" id="RTE82231.1"/>
    </source>
</evidence>
<protein>
    <submittedName>
        <fullName evidence="1">Uncharacterized protein</fullName>
    </submittedName>
</protein>
<accession>A0A430M2W3</accession>
<dbReference type="EMBL" id="MIKF01000029">
    <property type="protein sequence ID" value="RTE82231.1"/>
    <property type="molecule type" value="Genomic_DNA"/>
</dbReference>
<keyword evidence="2" id="KW-1185">Reference proteome</keyword>
<organism evidence="1 2">
    <name type="scientific">Fusarium euwallaceae</name>
    <dbReference type="NCBI Taxonomy" id="1147111"/>
    <lineage>
        <taxon>Eukaryota</taxon>
        <taxon>Fungi</taxon>
        <taxon>Dikarya</taxon>
        <taxon>Ascomycota</taxon>
        <taxon>Pezizomycotina</taxon>
        <taxon>Sordariomycetes</taxon>
        <taxon>Hypocreomycetidae</taxon>
        <taxon>Hypocreales</taxon>
        <taxon>Nectriaceae</taxon>
        <taxon>Fusarium</taxon>
        <taxon>Fusarium solani species complex</taxon>
    </lineage>
</organism>
<comment type="caution">
    <text evidence="1">The sequence shown here is derived from an EMBL/GenBank/DDBJ whole genome shotgun (WGS) entry which is preliminary data.</text>
</comment>